<proteinExistence type="predicted"/>
<dbReference type="STRING" id="537006.PRABACTJOHN_00067"/>
<accession>B7B4X6</accession>
<protein>
    <submittedName>
        <fullName evidence="1">Uncharacterized protein</fullName>
    </submittedName>
</protein>
<evidence type="ECO:0000313" key="2">
    <source>
        <dbReference type="Proteomes" id="UP000005510"/>
    </source>
</evidence>
<organism evidence="1 2">
    <name type="scientific">Parabacteroides johnsonii DSM 18315</name>
    <dbReference type="NCBI Taxonomy" id="537006"/>
    <lineage>
        <taxon>Bacteria</taxon>
        <taxon>Pseudomonadati</taxon>
        <taxon>Bacteroidota</taxon>
        <taxon>Bacteroidia</taxon>
        <taxon>Bacteroidales</taxon>
        <taxon>Tannerellaceae</taxon>
        <taxon>Parabacteroides</taxon>
    </lineage>
</organism>
<reference evidence="1 2" key="1">
    <citation type="submission" date="2008-10" db="EMBL/GenBank/DDBJ databases">
        <title>Draft genome sequence of Parabacteroides johnsonii (DSM 18315).</title>
        <authorList>
            <person name="Sudarsanam P."/>
            <person name="Ley R."/>
            <person name="Guruge J."/>
            <person name="Turnbaugh P.J."/>
            <person name="Mahowald M."/>
            <person name="Liep D."/>
            <person name="Gordon J."/>
        </authorList>
    </citation>
    <scope>NUCLEOTIDE SEQUENCE [LARGE SCALE GENOMIC DNA]</scope>
    <source>
        <strain evidence="1 2">DSM 18315</strain>
    </source>
</reference>
<dbReference type="Proteomes" id="UP000005510">
    <property type="component" value="Unassembled WGS sequence"/>
</dbReference>
<dbReference type="EMBL" id="ABYH01000012">
    <property type="protein sequence ID" value="EEC98512.1"/>
    <property type="molecule type" value="Genomic_DNA"/>
</dbReference>
<dbReference type="HOGENOM" id="CLU_3219683_0_0_10"/>
<dbReference type="AlphaFoldDB" id="B7B4X6"/>
<sequence>MTIIKRAIWILFRIVLFICDLNHHLRYFRFLELQNNFYICTAFN</sequence>
<reference evidence="1 2" key="2">
    <citation type="submission" date="2008-10" db="EMBL/GenBank/DDBJ databases">
        <authorList>
            <person name="Fulton L."/>
            <person name="Clifton S."/>
            <person name="Fulton B."/>
            <person name="Xu J."/>
            <person name="Minx P."/>
            <person name="Pepin K.H."/>
            <person name="Johnson M."/>
            <person name="Bhonagiri V."/>
            <person name="Nash W.E."/>
            <person name="Mardis E.R."/>
            <person name="Wilson R.K."/>
        </authorList>
    </citation>
    <scope>NUCLEOTIDE SEQUENCE [LARGE SCALE GENOMIC DNA]</scope>
    <source>
        <strain evidence="1 2">DSM 18315</strain>
    </source>
</reference>
<name>B7B4X6_9BACT</name>
<evidence type="ECO:0000313" key="1">
    <source>
        <dbReference type="EMBL" id="EEC98512.1"/>
    </source>
</evidence>
<gene>
    <name evidence="1" type="ORF">PRABACTJOHN_00067</name>
</gene>
<comment type="caution">
    <text evidence="1">The sequence shown here is derived from an EMBL/GenBank/DDBJ whole genome shotgun (WGS) entry which is preliminary data.</text>
</comment>